<feature type="region of interest" description="Disordered" evidence="1">
    <location>
        <begin position="52"/>
        <end position="74"/>
    </location>
</feature>
<proteinExistence type="predicted"/>
<evidence type="ECO:0000313" key="2">
    <source>
        <dbReference type="EMBL" id="KZP19948.1"/>
    </source>
</evidence>
<evidence type="ECO:0000256" key="1">
    <source>
        <dbReference type="SAM" id="MobiDB-lite"/>
    </source>
</evidence>
<organism evidence="2 3">
    <name type="scientific">Athelia psychrophila</name>
    <dbReference type="NCBI Taxonomy" id="1759441"/>
    <lineage>
        <taxon>Eukaryota</taxon>
        <taxon>Fungi</taxon>
        <taxon>Dikarya</taxon>
        <taxon>Basidiomycota</taxon>
        <taxon>Agaricomycotina</taxon>
        <taxon>Agaricomycetes</taxon>
        <taxon>Agaricomycetidae</taxon>
        <taxon>Atheliales</taxon>
        <taxon>Atheliaceae</taxon>
        <taxon>Athelia</taxon>
    </lineage>
</organism>
<dbReference type="AlphaFoldDB" id="A0A166ILC6"/>
<name>A0A166ILC6_9AGAM</name>
<accession>A0A166ILC6</accession>
<feature type="non-terminal residue" evidence="2">
    <location>
        <position position="104"/>
    </location>
</feature>
<evidence type="ECO:0000313" key="3">
    <source>
        <dbReference type="Proteomes" id="UP000076532"/>
    </source>
</evidence>
<dbReference type="EMBL" id="KV417559">
    <property type="protein sequence ID" value="KZP19948.1"/>
    <property type="molecule type" value="Genomic_DNA"/>
</dbReference>
<reference evidence="2 3" key="1">
    <citation type="journal article" date="2016" name="Mol. Biol. Evol.">
        <title>Comparative Genomics of Early-Diverging Mushroom-Forming Fungi Provides Insights into the Origins of Lignocellulose Decay Capabilities.</title>
        <authorList>
            <person name="Nagy L.G."/>
            <person name="Riley R."/>
            <person name="Tritt A."/>
            <person name="Adam C."/>
            <person name="Daum C."/>
            <person name="Floudas D."/>
            <person name="Sun H."/>
            <person name="Yadav J.S."/>
            <person name="Pangilinan J."/>
            <person name="Larsson K.H."/>
            <person name="Matsuura K."/>
            <person name="Barry K."/>
            <person name="Labutti K."/>
            <person name="Kuo R."/>
            <person name="Ohm R.A."/>
            <person name="Bhattacharya S.S."/>
            <person name="Shirouzu T."/>
            <person name="Yoshinaga Y."/>
            <person name="Martin F.M."/>
            <person name="Grigoriev I.V."/>
            <person name="Hibbett D.S."/>
        </authorList>
    </citation>
    <scope>NUCLEOTIDE SEQUENCE [LARGE SCALE GENOMIC DNA]</scope>
    <source>
        <strain evidence="2 3">CBS 109695</strain>
    </source>
</reference>
<keyword evidence="3" id="KW-1185">Reference proteome</keyword>
<gene>
    <name evidence="2" type="ORF">FIBSPDRAFT_862170</name>
</gene>
<protein>
    <submittedName>
        <fullName evidence="2">Uncharacterized protein</fullName>
    </submittedName>
</protein>
<dbReference type="Proteomes" id="UP000076532">
    <property type="component" value="Unassembled WGS sequence"/>
</dbReference>
<sequence>MEETFNVLVRAVDADTGLKIIEKYTSRKERWVLGDVKNVSITQSDPQYMDKYDRRKYDAASHSPAREEDGGNAEELHFRRKRTFGRCGSYRATRGIISGRRLAL</sequence>